<evidence type="ECO:0008006" key="4">
    <source>
        <dbReference type="Google" id="ProtNLM"/>
    </source>
</evidence>
<proteinExistence type="predicted"/>
<keyword evidence="1" id="KW-1133">Transmembrane helix</keyword>
<keyword evidence="1" id="KW-0472">Membrane</keyword>
<evidence type="ECO:0000313" key="2">
    <source>
        <dbReference type="EMBL" id="WVZ20023.1"/>
    </source>
</evidence>
<dbReference type="EMBL" id="CP144699">
    <property type="protein sequence ID" value="WVZ20023.1"/>
    <property type="molecule type" value="Genomic_DNA"/>
</dbReference>
<evidence type="ECO:0000313" key="3">
    <source>
        <dbReference type="Proteomes" id="UP001374535"/>
    </source>
</evidence>
<reference evidence="2 3" key="1">
    <citation type="journal article" date="2023" name="Life. Sci Alliance">
        <title>Evolutionary insights into 3D genome organization and epigenetic landscape of Vigna mungo.</title>
        <authorList>
            <person name="Junaid A."/>
            <person name="Singh B."/>
            <person name="Bhatia S."/>
        </authorList>
    </citation>
    <scope>NUCLEOTIDE SEQUENCE [LARGE SCALE GENOMIC DNA]</scope>
    <source>
        <strain evidence="2">Urdbean</strain>
    </source>
</reference>
<protein>
    <recommendedName>
        <fullName evidence="4">Transmembrane protein</fullName>
    </recommendedName>
</protein>
<dbReference type="AlphaFoldDB" id="A0AAQ3P255"/>
<sequence length="228" mass="25721">MNSGVISFLEGQSENNKDFLPLLLPPHSRSCASNFHGCILVLLNWECVKLEGGFPCTLQLGFWLGGGGWRFIVVLWMLFEVIAVGAWRTLNLAIWRRGTCYWLCNSVEDKDVMALSQRARDDGRTWSEGSRDNVHGSARLAIWVVRTELSALRGLRFVALVVAIFAPMRMMMVEARDDDFTNWFSLFMFLRFCALIDKEDDGVVAVEARDSATALAVKVVGHGDYLRH</sequence>
<name>A0AAQ3P255_VIGMU</name>
<evidence type="ECO:0000256" key="1">
    <source>
        <dbReference type="SAM" id="Phobius"/>
    </source>
</evidence>
<keyword evidence="3" id="KW-1185">Reference proteome</keyword>
<accession>A0AAQ3P255</accession>
<keyword evidence="1" id="KW-0812">Transmembrane</keyword>
<feature type="transmembrane region" description="Helical" evidence="1">
    <location>
        <begin position="154"/>
        <end position="172"/>
    </location>
</feature>
<feature type="transmembrane region" description="Helical" evidence="1">
    <location>
        <begin position="68"/>
        <end position="87"/>
    </location>
</feature>
<organism evidence="2 3">
    <name type="scientific">Vigna mungo</name>
    <name type="common">Black gram</name>
    <name type="synonym">Phaseolus mungo</name>
    <dbReference type="NCBI Taxonomy" id="3915"/>
    <lineage>
        <taxon>Eukaryota</taxon>
        <taxon>Viridiplantae</taxon>
        <taxon>Streptophyta</taxon>
        <taxon>Embryophyta</taxon>
        <taxon>Tracheophyta</taxon>
        <taxon>Spermatophyta</taxon>
        <taxon>Magnoliopsida</taxon>
        <taxon>eudicotyledons</taxon>
        <taxon>Gunneridae</taxon>
        <taxon>Pentapetalae</taxon>
        <taxon>rosids</taxon>
        <taxon>fabids</taxon>
        <taxon>Fabales</taxon>
        <taxon>Fabaceae</taxon>
        <taxon>Papilionoideae</taxon>
        <taxon>50 kb inversion clade</taxon>
        <taxon>NPAAA clade</taxon>
        <taxon>indigoferoid/millettioid clade</taxon>
        <taxon>Phaseoleae</taxon>
        <taxon>Vigna</taxon>
    </lineage>
</organism>
<dbReference type="Proteomes" id="UP001374535">
    <property type="component" value="Chromosome 2"/>
</dbReference>
<gene>
    <name evidence="2" type="ORF">V8G54_007345</name>
</gene>